<protein>
    <submittedName>
        <fullName evidence="2">Sister chromatid cohesion 1 protein 1</fullName>
    </submittedName>
</protein>
<dbReference type="Proteomes" id="UP000092600">
    <property type="component" value="Unassembled WGS sequence"/>
</dbReference>
<dbReference type="InterPro" id="IPR039781">
    <property type="entry name" value="Rad21/Rec8-like"/>
</dbReference>
<dbReference type="EMBL" id="LSRQ01000577">
    <property type="protein sequence ID" value="OAY81877.1"/>
    <property type="molecule type" value="Genomic_DNA"/>
</dbReference>
<dbReference type="AlphaFoldDB" id="A0A199VXA6"/>
<feature type="region of interest" description="Disordered" evidence="1">
    <location>
        <begin position="115"/>
        <end position="192"/>
    </location>
</feature>
<gene>
    <name evidence="2" type="ORF">ACMD2_06025</name>
</gene>
<dbReference type="GO" id="GO:0003682">
    <property type="term" value="F:chromatin binding"/>
    <property type="evidence" value="ECO:0007669"/>
    <property type="project" value="TreeGrafter"/>
</dbReference>
<evidence type="ECO:0000313" key="3">
    <source>
        <dbReference type="Proteomes" id="UP000092600"/>
    </source>
</evidence>
<reference evidence="2 3" key="1">
    <citation type="journal article" date="2016" name="DNA Res.">
        <title>The draft genome of MD-2 pineapple using hybrid error correction of long reads.</title>
        <authorList>
            <person name="Redwan R.M."/>
            <person name="Saidin A."/>
            <person name="Kumar S.V."/>
        </authorList>
    </citation>
    <scope>NUCLEOTIDE SEQUENCE [LARGE SCALE GENOMIC DNA]</scope>
    <source>
        <strain evidence="3">cv. MD2</strain>
        <tissue evidence="2">Leaf</tissue>
    </source>
</reference>
<dbReference type="GO" id="GO:0051754">
    <property type="term" value="P:meiotic sister chromatid cohesion, centromeric"/>
    <property type="evidence" value="ECO:0007669"/>
    <property type="project" value="TreeGrafter"/>
</dbReference>
<dbReference type="PANTHER" id="PTHR12585">
    <property type="entry name" value="SCC1 / RAD21 FAMILY MEMBER"/>
    <property type="match status" value="1"/>
</dbReference>
<name>A0A199VXA6_ANACO</name>
<dbReference type="GO" id="GO:0008278">
    <property type="term" value="C:cohesin complex"/>
    <property type="evidence" value="ECO:0007669"/>
    <property type="project" value="InterPro"/>
</dbReference>
<feature type="compositionally biased region" description="Basic residues" evidence="1">
    <location>
        <begin position="181"/>
        <end position="190"/>
    </location>
</feature>
<feature type="region of interest" description="Disordered" evidence="1">
    <location>
        <begin position="277"/>
        <end position="301"/>
    </location>
</feature>
<evidence type="ECO:0000256" key="1">
    <source>
        <dbReference type="SAM" id="MobiDB-lite"/>
    </source>
</evidence>
<dbReference type="PANTHER" id="PTHR12585:SF64">
    <property type="entry name" value="SISTER CHROMATID COHESION 1 PROTEIN 1"/>
    <property type="match status" value="1"/>
</dbReference>
<accession>A0A199VXA6</accession>
<organism evidence="2 3">
    <name type="scientific">Ananas comosus</name>
    <name type="common">Pineapple</name>
    <name type="synonym">Ananas ananas</name>
    <dbReference type="NCBI Taxonomy" id="4615"/>
    <lineage>
        <taxon>Eukaryota</taxon>
        <taxon>Viridiplantae</taxon>
        <taxon>Streptophyta</taxon>
        <taxon>Embryophyta</taxon>
        <taxon>Tracheophyta</taxon>
        <taxon>Spermatophyta</taxon>
        <taxon>Magnoliopsida</taxon>
        <taxon>Liliopsida</taxon>
        <taxon>Poales</taxon>
        <taxon>Bromeliaceae</taxon>
        <taxon>Bromelioideae</taxon>
        <taxon>Ananas</taxon>
    </lineage>
</organism>
<proteinExistence type="predicted"/>
<feature type="compositionally biased region" description="Polar residues" evidence="1">
    <location>
        <begin position="142"/>
        <end position="160"/>
    </location>
</feature>
<dbReference type="STRING" id="4615.A0A199VXA6"/>
<comment type="caution">
    <text evidence="2">The sequence shown here is derived from an EMBL/GenBank/DDBJ whole genome shotgun (WGS) entry which is preliminary data.</text>
</comment>
<sequence length="301" mass="33939">MALRLSGILMEINEAWRVKPASDPTVLPKGKAQAKYEAVTLPENLDVEVEQPMQFSDASLSTANKLRRLLKQPTSLCLTIWDQASEAAISIIDLRGWVISIVLVDRFDIGDDETQFNFTSQDRPQVPSAIIPSPLRSDKPPQAQNNVVPSPSHQETQRGGTFTEYHMREQEEREREVGNTGRKHHLKRKASANGHQVVMDNDQIMIPGNIYQTWLQDSSNLVSKRGRLIKPSIKVSNLMDFPPVALIFGLDKSPTEFYYPAPLLELWRKCTEVKLSNASSTEDNKHENLFRRNAATSATSY</sequence>
<feature type="compositionally biased region" description="Basic and acidic residues" evidence="1">
    <location>
        <begin position="165"/>
        <end position="177"/>
    </location>
</feature>
<evidence type="ECO:0000313" key="2">
    <source>
        <dbReference type="EMBL" id="OAY81877.1"/>
    </source>
</evidence>